<keyword evidence="5" id="KW-0677">Repeat</keyword>
<feature type="repeat" description="HEAT" evidence="8">
    <location>
        <begin position="377"/>
        <end position="415"/>
    </location>
</feature>
<dbReference type="Pfam" id="PF25574">
    <property type="entry name" value="TPR_IMB1"/>
    <property type="match status" value="1"/>
</dbReference>
<dbReference type="GO" id="GO:0005737">
    <property type="term" value="C:cytoplasm"/>
    <property type="evidence" value="ECO:0007669"/>
    <property type="project" value="UniProtKB-SubCell"/>
</dbReference>
<evidence type="ECO:0000313" key="10">
    <source>
        <dbReference type="EMBL" id="NDV29203.1"/>
    </source>
</evidence>
<dbReference type="EMBL" id="GIBP01000234">
    <property type="protein sequence ID" value="NDV29203.1"/>
    <property type="molecule type" value="Transcribed_RNA"/>
</dbReference>
<name>A0A6B2KWN1_9EUKA</name>
<dbReference type="InterPro" id="IPR016024">
    <property type="entry name" value="ARM-type_fold"/>
</dbReference>
<comment type="subcellular location">
    <subcellularLocation>
        <location evidence="2">Cytoplasm</location>
    </subcellularLocation>
    <subcellularLocation>
        <location evidence="1">Nucleus</location>
    </subcellularLocation>
</comment>
<organism evidence="10">
    <name type="scientific">Arcella intermedia</name>
    <dbReference type="NCBI Taxonomy" id="1963864"/>
    <lineage>
        <taxon>Eukaryota</taxon>
        <taxon>Amoebozoa</taxon>
        <taxon>Tubulinea</taxon>
        <taxon>Elardia</taxon>
        <taxon>Arcellinida</taxon>
        <taxon>Sphaerothecina</taxon>
        <taxon>Arcellidae</taxon>
        <taxon>Arcella</taxon>
    </lineage>
</organism>
<dbReference type="SUPFAM" id="SSF48371">
    <property type="entry name" value="ARM repeat"/>
    <property type="match status" value="2"/>
</dbReference>
<dbReference type="GO" id="GO:0006606">
    <property type="term" value="P:protein import into nucleus"/>
    <property type="evidence" value="ECO:0007669"/>
    <property type="project" value="InterPro"/>
</dbReference>
<keyword evidence="3" id="KW-0813">Transport</keyword>
<dbReference type="InterPro" id="IPR011989">
    <property type="entry name" value="ARM-like"/>
</dbReference>
<evidence type="ECO:0000256" key="6">
    <source>
        <dbReference type="ARBA" id="ARBA00022927"/>
    </source>
</evidence>
<evidence type="ECO:0000256" key="8">
    <source>
        <dbReference type="PROSITE-ProRule" id="PRU00103"/>
    </source>
</evidence>
<proteinExistence type="predicted"/>
<accession>A0A6B2KWN1</accession>
<dbReference type="InterPro" id="IPR001494">
    <property type="entry name" value="Importin-beta_N"/>
</dbReference>
<dbReference type="Pfam" id="PF25780">
    <property type="entry name" value="TPR_IPO5"/>
    <property type="match status" value="1"/>
</dbReference>
<dbReference type="Pfam" id="PF03810">
    <property type="entry name" value="IBN_N"/>
    <property type="match status" value="1"/>
</dbReference>
<feature type="domain" description="Importin N-terminal" evidence="9">
    <location>
        <begin position="16"/>
        <end position="82"/>
    </location>
</feature>
<evidence type="ECO:0000256" key="7">
    <source>
        <dbReference type="ARBA" id="ARBA00023242"/>
    </source>
</evidence>
<dbReference type="PROSITE" id="PS50077">
    <property type="entry name" value="HEAT_REPEAT"/>
    <property type="match status" value="1"/>
</dbReference>
<keyword evidence="6" id="KW-0653">Protein transport</keyword>
<evidence type="ECO:0000256" key="2">
    <source>
        <dbReference type="ARBA" id="ARBA00004496"/>
    </source>
</evidence>
<evidence type="ECO:0000256" key="1">
    <source>
        <dbReference type="ARBA" id="ARBA00004123"/>
    </source>
</evidence>
<evidence type="ECO:0000256" key="5">
    <source>
        <dbReference type="ARBA" id="ARBA00022737"/>
    </source>
</evidence>
<dbReference type="PANTHER" id="PTHR10527">
    <property type="entry name" value="IMPORTIN BETA"/>
    <property type="match status" value="1"/>
</dbReference>
<reference evidence="10" key="1">
    <citation type="journal article" date="2020" name="J. Eukaryot. Microbiol.">
        <title>De novo Sequencing, Assembly and Annotation of the Transcriptome for the Free-Living Testate Amoeba Arcella intermedia.</title>
        <authorList>
            <person name="Ribeiro G.M."/>
            <person name="Porfirio-Sousa A.L."/>
            <person name="Maurer-Alcala X.X."/>
            <person name="Katz L.A."/>
            <person name="Lahr D.J.G."/>
        </authorList>
    </citation>
    <scope>NUCLEOTIDE SEQUENCE</scope>
</reference>
<dbReference type="GO" id="GO:0031267">
    <property type="term" value="F:small GTPase binding"/>
    <property type="evidence" value="ECO:0007669"/>
    <property type="project" value="InterPro"/>
</dbReference>
<dbReference type="Pfam" id="PF13513">
    <property type="entry name" value="HEAT_EZ"/>
    <property type="match status" value="1"/>
</dbReference>
<dbReference type="InterPro" id="IPR040122">
    <property type="entry name" value="Importin_beta"/>
</dbReference>
<keyword evidence="4" id="KW-0963">Cytoplasm</keyword>
<dbReference type="InterPro" id="IPR057672">
    <property type="entry name" value="TPR_IPO4/5"/>
</dbReference>
<keyword evidence="7" id="KW-0539">Nucleus</keyword>
<dbReference type="InterPro" id="IPR058584">
    <property type="entry name" value="IMB1_TNPO1-like_TPR"/>
</dbReference>
<dbReference type="Gene3D" id="1.25.10.10">
    <property type="entry name" value="Leucine-rich Repeat Variant"/>
    <property type="match status" value="1"/>
</dbReference>
<evidence type="ECO:0000256" key="4">
    <source>
        <dbReference type="ARBA" id="ARBA00022490"/>
    </source>
</evidence>
<dbReference type="PROSITE" id="PS50166">
    <property type="entry name" value="IMPORTIN_B_NT"/>
    <property type="match status" value="1"/>
</dbReference>
<dbReference type="AlphaFoldDB" id="A0A6B2KWN1"/>
<dbReference type="InterPro" id="IPR021133">
    <property type="entry name" value="HEAT_type_2"/>
</dbReference>
<dbReference type="SMART" id="SM00913">
    <property type="entry name" value="IBN_N"/>
    <property type="match status" value="1"/>
</dbReference>
<evidence type="ECO:0000256" key="3">
    <source>
        <dbReference type="ARBA" id="ARBA00022448"/>
    </source>
</evidence>
<evidence type="ECO:0000259" key="9">
    <source>
        <dbReference type="PROSITE" id="PS50166"/>
    </source>
</evidence>
<sequence>MLQIISPTSNDSIQKGTQYLRVYMKLHPSVPTLFELLSNSPHIEVRQMAGVLLRRSISGHWMKLPADMQNHIKNGIFLLLKNQPNRLVRLTVANLLSILVRLVMNSNSSWEGLVPNLFELSMSPNPEHREAALLVFESIFQEQGEVGGEFNHIFGKLYVLYDRLLNDEDMKIRIATIKAIAATIPWLGADEDINLYKAMVPRILNHIKQFIQLGANELAVSALSIFDDLVETSISVLKDFIPMLVQFALEVGQAQEVDLGVRQEALTIIQWLAQYKNKYLSKNNFIPLILRGAFQLCSEPEPEGTDEWDITAHKFGTILIDKMARHVSAKKVFNESMAWISKFVDSPDPNQRKAAMGALMILPRGCPDIMIQNLNSLLPFLFKGMKDNVSQVREVACLTLGQFSEHLQPDIVNHYKEILPLIFQAMNEPKTLIQERSCYSLVAFLQCAVAQDLLNQEIVPYIEPLMSRLLHLLKHSTEKDVQEMAISGISATAHCAGKQFLPWAKTVLEMVKELMAITDPKTIELRCRAIECAGILAIAIGKENFFPYVPFFMEHACKGLMIPGLDELRDYTFGFFANIAEVLREDFKSYLEVVMPLVVAGCESTDGISTPQDGSLSEIFDEDNKEEPHKNYSFSQSFVDEKVQALHALSLLSYNCGHSFIPYLERCMKSVLVLMKNLHPSIRKSAFQTAESLIISISKLYPAPKGHWKAGIPAAQQPLSKESQTLIDTFLLIMIKAVSKDYDRSVAYTALESINQILKALGPAAIETNLSALKTAVTNVLLKTTNCQVLYEDSDEEEGIYDADEEESDNIVLFQNACEVVGQLSKLYGASFIENFEFVDLLANYAKPTIDTYLKQEAIGTIAEIVESIGAAIKEKLDTVMQIALAVMRDPHPPTQSNACYLCGITCEIGGAAAVKFYTDIFNLLGTLLQQVGCPELVDNSCAVIARIISTSAASVPLPLDQLLPTLLSNLPLKKDFNENKVVYGAIHNLFKAQHPMIAPLIPKIIHLYSVQLNNPTIQNEVKEEMAAMVKAISLQFPQQFTGLAQTLSPEQQQTISKCLK</sequence>
<protein>
    <recommendedName>
        <fullName evidence="9">Importin N-terminal domain-containing protein</fullName>
    </recommendedName>
</protein>